<accession>A0A2T5JAZ4</accession>
<gene>
    <name evidence="2" type="ORF">C8P68_103202</name>
</gene>
<dbReference type="Proteomes" id="UP000244168">
    <property type="component" value="Unassembled WGS sequence"/>
</dbReference>
<comment type="caution">
    <text evidence="2">The sequence shown here is derived from an EMBL/GenBank/DDBJ whole genome shotgun (WGS) entry which is preliminary data.</text>
</comment>
<reference evidence="2 3" key="1">
    <citation type="submission" date="2018-04" db="EMBL/GenBank/DDBJ databases">
        <title>Genomic Encyclopedia of Archaeal and Bacterial Type Strains, Phase II (KMG-II): from individual species to whole genera.</title>
        <authorList>
            <person name="Goeker M."/>
        </authorList>
    </citation>
    <scope>NUCLEOTIDE SEQUENCE [LARGE SCALE GENOMIC DNA]</scope>
    <source>
        <strain evidence="2 3">DSM 26809</strain>
    </source>
</reference>
<keyword evidence="3" id="KW-1185">Reference proteome</keyword>
<proteinExistence type="predicted"/>
<organism evidence="2 3">
    <name type="scientific">Mucilaginibacter yixingensis</name>
    <dbReference type="NCBI Taxonomy" id="1295612"/>
    <lineage>
        <taxon>Bacteria</taxon>
        <taxon>Pseudomonadati</taxon>
        <taxon>Bacteroidota</taxon>
        <taxon>Sphingobacteriia</taxon>
        <taxon>Sphingobacteriales</taxon>
        <taxon>Sphingobacteriaceae</taxon>
        <taxon>Mucilaginibacter</taxon>
    </lineage>
</organism>
<feature type="signal peptide" evidence="1">
    <location>
        <begin position="1"/>
        <end position="32"/>
    </location>
</feature>
<evidence type="ECO:0000256" key="1">
    <source>
        <dbReference type="SAM" id="SignalP"/>
    </source>
</evidence>
<keyword evidence="1" id="KW-0732">Signal</keyword>
<dbReference type="AlphaFoldDB" id="A0A2T5JAZ4"/>
<dbReference type="OrthoDB" id="797788at2"/>
<name>A0A2T5JAZ4_9SPHI</name>
<evidence type="ECO:0000313" key="3">
    <source>
        <dbReference type="Proteomes" id="UP000244168"/>
    </source>
</evidence>
<evidence type="ECO:0000313" key="2">
    <source>
        <dbReference type="EMBL" id="PTQ98043.1"/>
    </source>
</evidence>
<dbReference type="EMBL" id="QAOQ01000003">
    <property type="protein sequence ID" value="PTQ98043.1"/>
    <property type="molecule type" value="Genomic_DNA"/>
</dbReference>
<sequence length="76" mass="7991">MKTDLYTKVILTIIAAALTANLLKGFITPAQAATTAKTVTLPVNVDGTIDVNIKSINTTSWAFSSSAAIPVEIKNK</sequence>
<dbReference type="RefSeq" id="WP_107828232.1">
    <property type="nucleotide sequence ID" value="NZ_CP160205.1"/>
</dbReference>
<protein>
    <submittedName>
        <fullName evidence="2">Uncharacterized protein</fullName>
    </submittedName>
</protein>
<feature type="chain" id="PRO_5015537524" evidence="1">
    <location>
        <begin position="33"/>
        <end position="76"/>
    </location>
</feature>